<reference evidence="1 2" key="1">
    <citation type="submission" date="2019-04" db="EMBL/GenBank/DDBJ databases">
        <title>Friends and foes A comparative genomics studyof 23 Aspergillus species from section Flavi.</title>
        <authorList>
            <consortium name="DOE Joint Genome Institute"/>
            <person name="Kjaerbolling I."/>
            <person name="Vesth T."/>
            <person name="Frisvad J.C."/>
            <person name="Nybo J.L."/>
            <person name="Theobald S."/>
            <person name="Kildgaard S."/>
            <person name="Isbrandt T."/>
            <person name="Kuo A."/>
            <person name="Sato A."/>
            <person name="Lyhne E.K."/>
            <person name="Kogle M.E."/>
            <person name="Wiebenga A."/>
            <person name="Kun R.S."/>
            <person name="Lubbers R.J."/>
            <person name="Makela M.R."/>
            <person name="Barry K."/>
            <person name="Chovatia M."/>
            <person name="Clum A."/>
            <person name="Daum C."/>
            <person name="Haridas S."/>
            <person name="He G."/>
            <person name="LaButti K."/>
            <person name="Lipzen A."/>
            <person name="Mondo S."/>
            <person name="Riley R."/>
            <person name="Salamov A."/>
            <person name="Simmons B.A."/>
            <person name="Magnuson J.K."/>
            <person name="Henrissat B."/>
            <person name="Mortensen U.H."/>
            <person name="Larsen T.O."/>
            <person name="Devries R.P."/>
            <person name="Grigoriev I.V."/>
            <person name="Machida M."/>
            <person name="Baker S.E."/>
            <person name="Andersen M.R."/>
        </authorList>
    </citation>
    <scope>NUCLEOTIDE SEQUENCE [LARGE SCALE GENOMIC DNA]</scope>
    <source>
        <strain evidence="1 2">IBT 29228</strain>
    </source>
</reference>
<accession>A0A5N7AMZ9</accession>
<dbReference type="EMBL" id="ML736484">
    <property type="protein sequence ID" value="KAE8371083.1"/>
    <property type="molecule type" value="Genomic_DNA"/>
</dbReference>
<gene>
    <name evidence="1" type="ORF">BDV26DRAFT_276798</name>
</gene>
<dbReference type="OrthoDB" id="10377343at2759"/>
<sequence>MSLQGSPDRGIFVKWDGVQRRGPMGDIDPGRCRKGRVNPHCDYYGVRGKEGASERETETEMVFTS</sequence>
<keyword evidence="2" id="KW-1185">Reference proteome</keyword>
<proteinExistence type="predicted"/>
<dbReference type="Proteomes" id="UP000326198">
    <property type="component" value="Unassembled WGS sequence"/>
</dbReference>
<evidence type="ECO:0000313" key="2">
    <source>
        <dbReference type="Proteomes" id="UP000326198"/>
    </source>
</evidence>
<name>A0A5N7AMZ9_9EURO</name>
<organism evidence="1 2">
    <name type="scientific">Aspergillus bertholletiae</name>
    <dbReference type="NCBI Taxonomy" id="1226010"/>
    <lineage>
        <taxon>Eukaryota</taxon>
        <taxon>Fungi</taxon>
        <taxon>Dikarya</taxon>
        <taxon>Ascomycota</taxon>
        <taxon>Pezizomycotina</taxon>
        <taxon>Eurotiomycetes</taxon>
        <taxon>Eurotiomycetidae</taxon>
        <taxon>Eurotiales</taxon>
        <taxon>Aspergillaceae</taxon>
        <taxon>Aspergillus</taxon>
        <taxon>Aspergillus subgen. Circumdati</taxon>
    </lineage>
</organism>
<dbReference type="AlphaFoldDB" id="A0A5N7AMZ9"/>
<protein>
    <submittedName>
        <fullName evidence="1">Uncharacterized protein</fullName>
    </submittedName>
</protein>
<evidence type="ECO:0000313" key="1">
    <source>
        <dbReference type="EMBL" id="KAE8371083.1"/>
    </source>
</evidence>